<dbReference type="EMBL" id="BCLY01000008">
    <property type="protein sequence ID" value="GAQ07354.1"/>
    <property type="molecule type" value="Genomic_DNA"/>
</dbReference>
<dbReference type="EMBL" id="BLKI01000004">
    <property type="protein sequence ID" value="GFF64094.1"/>
    <property type="molecule type" value="Genomic_DNA"/>
</dbReference>
<evidence type="ECO:0000256" key="3">
    <source>
        <dbReference type="ARBA" id="ARBA00048679"/>
    </source>
</evidence>
<dbReference type="PANTHER" id="PTHR21310">
    <property type="entry name" value="AMINOGLYCOSIDE PHOSPHOTRANSFERASE-RELATED-RELATED"/>
    <property type="match status" value="1"/>
</dbReference>
<dbReference type="EC" id="2.7.11.1" evidence="1"/>
<name>A0AAN4TAN3_ASPLE</name>
<reference evidence="5 7" key="1">
    <citation type="submission" date="2015-11" db="EMBL/GenBank/DDBJ databases">
        <title>Aspergillus lentulus strain IFM 54703T.</title>
        <authorList>
            <person name="Kusuya Y."/>
            <person name="Sakai K."/>
            <person name="Kamei K."/>
            <person name="Takahashi H."/>
            <person name="Yaguchi T."/>
        </authorList>
    </citation>
    <scope>NUCLEOTIDE SEQUENCE [LARGE SCALE GENOMIC DNA]</scope>
    <source>
        <strain evidence="5 7">IFM 54703</strain>
    </source>
</reference>
<keyword evidence="8" id="KW-1185">Reference proteome</keyword>
<evidence type="ECO:0000313" key="8">
    <source>
        <dbReference type="Proteomes" id="UP000465220"/>
    </source>
</evidence>
<dbReference type="GO" id="GO:0004674">
    <property type="term" value="F:protein serine/threonine kinase activity"/>
    <property type="evidence" value="ECO:0007669"/>
    <property type="project" value="UniProtKB-EC"/>
</dbReference>
<evidence type="ECO:0000313" key="6">
    <source>
        <dbReference type="EMBL" id="GFF64094.1"/>
    </source>
</evidence>
<comment type="caution">
    <text evidence="5">The sequence shown here is derived from an EMBL/GenBank/DDBJ whole genome shotgun (WGS) entry which is preliminary data.</text>
</comment>
<dbReference type="InterPro" id="IPR051678">
    <property type="entry name" value="AGP_Transferase"/>
</dbReference>
<gene>
    <name evidence="5" type="ORF">ALT_4675</name>
    <name evidence="6" type="ORF">IFM60648_01147</name>
</gene>
<evidence type="ECO:0000256" key="2">
    <source>
        <dbReference type="ARBA" id="ARBA00047899"/>
    </source>
</evidence>
<dbReference type="PANTHER" id="PTHR21310:SF58">
    <property type="entry name" value="AMINOGLYCOSIDE PHOSPHOTRANSFERASE DOMAIN-CONTAINING PROTEIN"/>
    <property type="match status" value="1"/>
</dbReference>
<evidence type="ECO:0000256" key="1">
    <source>
        <dbReference type="ARBA" id="ARBA00012513"/>
    </source>
</evidence>
<protein>
    <recommendedName>
        <fullName evidence="1">non-specific serine/threonine protein kinase</fullName>
        <ecNumber evidence="1">2.7.11.1</ecNumber>
    </recommendedName>
</protein>
<evidence type="ECO:0000313" key="7">
    <source>
        <dbReference type="Proteomes" id="UP000051487"/>
    </source>
</evidence>
<dbReference type="Gene3D" id="3.90.1200.10">
    <property type="match status" value="1"/>
</dbReference>
<evidence type="ECO:0000313" key="5">
    <source>
        <dbReference type="EMBL" id="GAQ07354.1"/>
    </source>
</evidence>
<comment type="catalytic activity">
    <reaction evidence="2">
        <text>L-threonyl-[protein] + ATP = O-phospho-L-threonyl-[protein] + ADP + H(+)</text>
        <dbReference type="Rhea" id="RHEA:46608"/>
        <dbReference type="Rhea" id="RHEA-COMP:11060"/>
        <dbReference type="Rhea" id="RHEA-COMP:11605"/>
        <dbReference type="ChEBI" id="CHEBI:15378"/>
        <dbReference type="ChEBI" id="CHEBI:30013"/>
        <dbReference type="ChEBI" id="CHEBI:30616"/>
        <dbReference type="ChEBI" id="CHEBI:61977"/>
        <dbReference type="ChEBI" id="CHEBI:456216"/>
        <dbReference type="EC" id="2.7.11.1"/>
    </reaction>
</comment>
<dbReference type="Proteomes" id="UP000051487">
    <property type="component" value="Unassembled WGS sequence"/>
</dbReference>
<evidence type="ECO:0000259" key="4">
    <source>
        <dbReference type="Pfam" id="PF01636"/>
    </source>
</evidence>
<dbReference type="InterPro" id="IPR011009">
    <property type="entry name" value="Kinase-like_dom_sf"/>
</dbReference>
<organism evidence="5 7">
    <name type="scientific">Aspergillus lentulus</name>
    <dbReference type="NCBI Taxonomy" id="293939"/>
    <lineage>
        <taxon>Eukaryota</taxon>
        <taxon>Fungi</taxon>
        <taxon>Dikarya</taxon>
        <taxon>Ascomycota</taxon>
        <taxon>Pezizomycotina</taxon>
        <taxon>Eurotiomycetes</taxon>
        <taxon>Eurotiomycetidae</taxon>
        <taxon>Eurotiales</taxon>
        <taxon>Aspergillaceae</taxon>
        <taxon>Aspergillus</taxon>
        <taxon>Aspergillus subgen. Fumigati</taxon>
    </lineage>
</organism>
<accession>A0AAN4TAN3</accession>
<proteinExistence type="predicted"/>
<dbReference type="PROSITE" id="PS00109">
    <property type="entry name" value="PROTEIN_KINASE_TYR"/>
    <property type="match status" value="1"/>
</dbReference>
<sequence length="258" mass="29516">MDPTNDQKETLHSLCGRRIVRIGNHLVIKSGNLRSQEAQTLRFIAANTTIPVPKVHDIHWQDGQIVSFVMDYMPGQRLDEAWDTLDSTQKLSIADELHSYINQLRSLKGEYIGAIDHGKAKIGQIDSLEGGPFTSEEDFNEFILSDIVPSAPELLRHYARFALMDGHSIVFTHGDLAPRNILVDEGRVTALLDWEYAGWYPEYWEYVQALRQLRPMKDWDEYLARILPPRYEGVYRHVVFGEDFAALALQYGYHATVG</sequence>
<feature type="domain" description="Aminoglycoside phosphotransferase" evidence="4">
    <location>
        <begin position="19"/>
        <end position="226"/>
    </location>
</feature>
<dbReference type="CDD" id="cd05120">
    <property type="entry name" value="APH_ChoK_like"/>
    <property type="match status" value="1"/>
</dbReference>
<dbReference type="InterPro" id="IPR008266">
    <property type="entry name" value="Tyr_kinase_AS"/>
</dbReference>
<dbReference type="Pfam" id="PF01636">
    <property type="entry name" value="APH"/>
    <property type="match status" value="1"/>
</dbReference>
<dbReference type="InterPro" id="IPR002575">
    <property type="entry name" value="Aminoglycoside_PTrfase"/>
</dbReference>
<reference evidence="6 8" key="2">
    <citation type="submission" date="2020-01" db="EMBL/GenBank/DDBJ databases">
        <title>Draft genome sequence of Aspergillus lentulus IFM 60648.</title>
        <authorList>
            <person name="Takahashi H."/>
            <person name="Yaguchi T."/>
        </authorList>
    </citation>
    <scope>NUCLEOTIDE SEQUENCE [LARGE SCALE GENOMIC DNA]</scope>
    <source>
        <strain evidence="6 8">IFM 60648</strain>
    </source>
</reference>
<dbReference type="SUPFAM" id="SSF56112">
    <property type="entry name" value="Protein kinase-like (PK-like)"/>
    <property type="match status" value="1"/>
</dbReference>
<dbReference type="Proteomes" id="UP000465220">
    <property type="component" value="Unassembled WGS sequence"/>
</dbReference>
<dbReference type="AlphaFoldDB" id="A0AAN4TAN3"/>
<comment type="catalytic activity">
    <reaction evidence="3">
        <text>L-seryl-[protein] + ATP = O-phospho-L-seryl-[protein] + ADP + H(+)</text>
        <dbReference type="Rhea" id="RHEA:17989"/>
        <dbReference type="Rhea" id="RHEA-COMP:9863"/>
        <dbReference type="Rhea" id="RHEA-COMP:11604"/>
        <dbReference type="ChEBI" id="CHEBI:15378"/>
        <dbReference type="ChEBI" id="CHEBI:29999"/>
        <dbReference type="ChEBI" id="CHEBI:30616"/>
        <dbReference type="ChEBI" id="CHEBI:83421"/>
        <dbReference type="ChEBI" id="CHEBI:456216"/>
        <dbReference type="EC" id="2.7.11.1"/>
    </reaction>
</comment>